<dbReference type="Gene3D" id="3.50.50.60">
    <property type="entry name" value="FAD/NAD(P)-binding domain"/>
    <property type="match status" value="1"/>
</dbReference>
<dbReference type="InterPro" id="IPR050464">
    <property type="entry name" value="Zeta_carotene_desat/Oxidored"/>
</dbReference>
<comment type="cofactor">
    <cofactor evidence="11">
        <name>FAD</name>
        <dbReference type="ChEBI" id="CHEBI:57692"/>
    </cofactor>
    <text evidence="11">Binds 1 FAD per subunit.</text>
</comment>
<dbReference type="GO" id="GO:0005743">
    <property type="term" value="C:mitochondrial inner membrane"/>
    <property type="evidence" value="ECO:0007669"/>
    <property type="project" value="UniProtKB-SubCell"/>
</dbReference>
<keyword evidence="6 11" id="KW-0274">FAD</keyword>
<dbReference type="PANTHER" id="PTHR42923">
    <property type="entry name" value="PROTOPORPHYRINOGEN OXIDASE"/>
    <property type="match status" value="1"/>
</dbReference>
<name>A0A4P6XR28_9ASCO</name>
<dbReference type="SUPFAM" id="SSF54373">
    <property type="entry name" value="FAD-linked reductases, C-terminal domain"/>
    <property type="match status" value="1"/>
</dbReference>
<evidence type="ECO:0000256" key="4">
    <source>
        <dbReference type="ARBA" id="ARBA00012867"/>
    </source>
</evidence>
<feature type="domain" description="Amine oxidase" evidence="12">
    <location>
        <begin position="18"/>
        <end position="437"/>
    </location>
</feature>
<dbReference type="InterPro" id="IPR002937">
    <property type="entry name" value="Amino_oxidase"/>
</dbReference>
<dbReference type="STRING" id="2163413.A0A4P6XR28"/>
<dbReference type="PANTHER" id="PTHR42923:SF3">
    <property type="entry name" value="PROTOPORPHYRINOGEN OXIDASE"/>
    <property type="match status" value="1"/>
</dbReference>
<comment type="pathway">
    <text evidence="2 11">Porphyrin-containing compound metabolism; protoporphyrin-IX biosynthesis; protoporphyrin-IX from protoporphyrinogen-IX: step 1/1.</text>
</comment>
<proteinExistence type="inferred from homology"/>
<dbReference type="GO" id="GO:0006782">
    <property type="term" value="P:protoporphyrinogen IX biosynthetic process"/>
    <property type="evidence" value="ECO:0007669"/>
    <property type="project" value="UniProtKB-UniRule"/>
</dbReference>
<comment type="function">
    <text evidence="1 11">Catalyzes the 6-electron oxidation of protoporphyrinogen-IX to form protoporphyrin-IX.</text>
</comment>
<keyword evidence="7 11" id="KW-0560">Oxidoreductase</keyword>
<dbReference type="SUPFAM" id="SSF51905">
    <property type="entry name" value="FAD/NAD(P)-binding domain"/>
    <property type="match status" value="1"/>
</dbReference>
<keyword evidence="8 11" id="KW-0350">Heme biosynthesis</keyword>
<evidence type="ECO:0000256" key="3">
    <source>
        <dbReference type="ARBA" id="ARBA00010551"/>
    </source>
</evidence>
<evidence type="ECO:0000256" key="11">
    <source>
        <dbReference type="RuleBase" id="RU367069"/>
    </source>
</evidence>
<evidence type="ECO:0000313" key="13">
    <source>
        <dbReference type="EMBL" id="QBM88776.1"/>
    </source>
</evidence>
<evidence type="ECO:0000256" key="8">
    <source>
        <dbReference type="ARBA" id="ARBA00023133"/>
    </source>
</evidence>
<dbReference type="EMBL" id="CP034458">
    <property type="protein sequence ID" value="QBM88776.1"/>
    <property type="molecule type" value="Genomic_DNA"/>
</dbReference>
<evidence type="ECO:0000256" key="2">
    <source>
        <dbReference type="ARBA" id="ARBA00005073"/>
    </source>
</evidence>
<gene>
    <name evidence="13" type="primary">MPUL0C07570</name>
    <name evidence="13" type="ORF">METSCH_C07570</name>
</gene>
<comment type="subcellular location">
    <subcellularLocation>
        <location evidence="11">Mitochondrion inner membrane</location>
    </subcellularLocation>
</comment>
<comment type="similarity">
    <text evidence="3 11">Belongs to the protoporphyrinogen/coproporphyrinogen oxidase family. Protoporphyrinogen oxidase subfamily.</text>
</comment>
<dbReference type="NCBIfam" id="TIGR00562">
    <property type="entry name" value="proto_IX_ox"/>
    <property type="match status" value="1"/>
</dbReference>
<dbReference type="UniPathway" id="UPA00251">
    <property type="reaction ID" value="UER00324"/>
</dbReference>
<protein>
    <recommendedName>
        <fullName evidence="4 11">Protoporphyrinogen oxidase</fullName>
        <ecNumber evidence="4 11">1.3.3.4</ecNumber>
    </recommendedName>
</protein>
<keyword evidence="14" id="KW-1185">Reference proteome</keyword>
<evidence type="ECO:0000256" key="9">
    <source>
        <dbReference type="ARBA" id="ARBA00023244"/>
    </source>
</evidence>
<comment type="catalytic activity">
    <reaction evidence="10 11">
        <text>protoporphyrinogen IX + 3 O2 = protoporphyrin IX + 3 H2O2</text>
        <dbReference type="Rhea" id="RHEA:25576"/>
        <dbReference type="ChEBI" id="CHEBI:15379"/>
        <dbReference type="ChEBI" id="CHEBI:16240"/>
        <dbReference type="ChEBI" id="CHEBI:57306"/>
        <dbReference type="ChEBI" id="CHEBI:57307"/>
        <dbReference type="EC" id="1.3.3.4"/>
    </reaction>
</comment>
<dbReference type="GO" id="GO:0004729">
    <property type="term" value="F:oxygen-dependent protoporphyrinogen oxidase activity"/>
    <property type="evidence" value="ECO:0007669"/>
    <property type="project" value="UniProtKB-UniRule"/>
</dbReference>
<reference evidence="14" key="1">
    <citation type="submission" date="2019-03" db="EMBL/GenBank/DDBJ databases">
        <title>Snf2 controls pulcherriminic acid biosynthesis and connects pigmentation and antifungal activity of the yeast Metschnikowia pulcherrima.</title>
        <authorList>
            <person name="Gore-Lloyd D."/>
            <person name="Sumann I."/>
            <person name="Brachmann A.O."/>
            <person name="Schneeberger K."/>
            <person name="Ortiz-Merino R.A."/>
            <person name="Moreno-Beltran M."/>
            <person name="Schlaefli M."/>
            <person name="Kirner P."/>
            <person name="Santos Kron A."/>
            <person name="Wolfe K.H."/>
            <person name="Piel J."/>
            <person name="Ahrens C.H."/>
            <person name="Henk D."/>
            <person name="Freimoser F.M."/>
        </authorList>
    </citation>
    <scope>NUCLEOTIDE SEQUENCE [LARGE SCALE GENOMIC DNA]</scope>
    <source>
        <strain evidence="14">APC 1.2</strain>
    </source>
</reference>
<dbReference type="Pfam" id="PF01593">
    <property type="entry name" value="Amino_oxidase"/>
    <property type="match status" value="1"/>
</dbReference>
<evidence type="ECO:0000256" key="1">
    <source>
        <dbReference type="ARBA" id="ARBA00002600"/>
    </source>
</evidence>
<evidence type="ECO:0000256" key="5">
    <source>
        <dbReference type="ARBA" id="ARBA00022630"/>
    </source>
</evidence>
<evidence type="ECO:0000256" key="7">
    <source>
        <dbReference type="ARBA" id="ARBA00023002"/>
    </source>
</evidence>
<evidence type="ECO:0000256" key="10">
    <source>
        <dbReference type="ARBA" id="ARBA00047554"/>
    </source>
</evidence>
<dbReference type="EC" id="1.3.3.4" evidence="4 11"/>
<keyword evidence="5 11" id="KW-0285">Flavoprotein</keyword>
<sequence length="528" mass="58572">MSLVPRNGKVAVIGAGVSGLCYTYFLLKLRPDVKVSVYESAKEPGGWIKSLKLRDNDSEVILEKGPRTLRGVSDGTLLIVDIMKQLGLEKEVEVMRASSPGNRKWLLDPSGRLVQVPNTIKLFAKFILNDVTQGLIPSILREPFRKHVADGKDESIRSFITRRFGSPQLADNVLSAVMHGIYSGDVEKLSVKATLPNMVKLEQEHGSIVRAMFLKMIKKKVTPERNQFLEAYEQKISPGADLKEVASRLKKYPIMRLHSGLQTLPLALAEHLQKQPNVDIKLASDVSEVDLKLASVKFTDEHEAYDHVRFTLGLQSLSRTAKFDTESILEIFASLEYSTIFLANIYTKKKGLIPKGGNGFGFLVPRRNHNPESLLGVIYDSDTELDAEKFVGGAKLGRASYDKLTLMIGGHYFNSRGVPSNKANLKATRNVLQNILQVDLAKYNIIERDEANEESRDVSLAENDLLISFNLHRDCIPQYNVGFLEKTGQIRDAVTRESAGKVSLGGPSLGKLGVPDCVMNELEAALRV</sequence>
<organism evidence="13 14">
    <name type="scientific">Metschnikowia aff. pulcherrima</name>
    <dbReference type="NCBI Taxonomy" id="2163413"/>
    <lineage>
        <taxon>Eukaryota</taxon>
        <taxon>Fungi</taxon>
        <taxon>Dikarya</taxon>
        <taxon>Ascomycota</taxon>
        <taxon>Saccharomycotina</taxon>
        <taxon>Pichiomycetes</taxon>
        <taxon>Metschnikowiaceae</taxon>
        <taxon>Metschnikowia</taxon>
    </lineage>
</organism>
<dbReference type="InterPro" id="IPR004572">
    <property type="entry name" value="Protoporphyrinogen_oxidase"/>
</dbReference>
<evidence type="ECO:0000313" key="14">
    <source>
        <dbReference type="Proteomes" id="UP000292447"/>
    </source>
</evidence>
<dbReference type="AlphaFoldDB" id="A0A4P6XR28"/>
<accession>A0A4P6XR28</accession>
<evidence type="ECO:0000259" key="12">
    <source>
        <dbReference type="Pfam" id="PF01593"/>
    </source>
</evidence>
<keyword evidence="9 11" id="KW-0627">Porphyrin biosynthesis</keyword>
<dbReference type="Proteomes" id="UP000292447">
    <property type="component" value="Chromosome III"/>
</dbReference>
<dbReference type="InterPro" id="IPR036188">
    <property type="entry name" value="FAD/NAD-bd_sf"/>
</dbReference>
<evidence type="ECO:0000256" key="6">
    <source>
        <dbReference type="ARBA" id="ARBA00022827"/>
    </source>
</evidence>